<gene>
    <name evidence="5" type="primary">LOC106815342</name>
</gene>
<keyword evidence="1" id="KW-0175">Coiled coil</keyword>
<name>A0ABM1ESV3_PRICU</name>
<accession>A0ABM1ESV3</accession>
<evidence type="ECO:0000313" key="4">
    <source>
        <dbReference type="Proteomes" id="UP000695022"/>
    </source>
</evidence>
<dbReference type="PANTHER" id="PTHR47595">
    <property type="entry name" value="HEAT SHOCK 70 KDA PROTEIN 14"/>
    <property type="match status" value="1"/>
</dbReference>
<reference evidence="5" key="1">
    <citation type="submission" date="2025-08" db="UniProtKB">
        <authorList>
            <consortium name="RefSeq"/>
        </authorList>
    </citation>
    <scope>IDENTIFICATION</scope>
</reference>
<evidence type="ECO:0000256" key="1">
    <source>
        <dbReference type="SAM" id="Coils"/>
    </source>
</evidence>
<evidence type="ECO:0000256" key="2">
    <source>
        <dbReference type="SAM" id="MobiDB-lite"/>
    </source>
</evidence>
<feature type="domain" description="Myb/SANT-like DNA-binding" evidence="3">
    <location>
        <begin position="31"/>
        <end position="115"/>
    </location>
</feature>
<feature type="region of interest" description="Disordered" evidence="2">
    <location>
        <begin position="136"/>
        <end position="166"/>
    </location>
</feature>
<proteinExistence type="predicted"/>
<dbReference type="GeneID" id="106815342"/>
<feature type="coiled-coil region" evidence="1">
    <location>
        <begin position="176"/>
        <end position="213"/>
    </location>
</feature>
<evidence type="ECO:0000313" key="5">
    <source>
        <dbReference type="RefSeq" id="XP_014675274.1"/>
    </source>
</evidence>
<dbReference type="Proteomes" id="UP000695022">
    <property type="component" value="Unplaced"/>
</dbReference>
<organism evidence="4 5">
    <name type="scientific">Priapulus caudatus</name>
    <name type="common">Priapulid worm</name>
    <dbReference type="NCBI Taxonomy" id="37621"/>
    <lineage>
        <taxon>Eukaryota</taxon>
        <taxon>Metazoa</taxon>
        <taxon>Ecdysozoa</taxon>
        <taxon>Scalidophora</taxon>
        <taxon>Priapulida</taxon>
        <taxon>Priapulimorpha</taxon>
        <taxon>Priapulimorphida</taxon>
        <taxon>Priapulidae</taxon>
        <taxon>Priapulus</taxon>
    </lineage>
</organism>
<sequence>MSNDNVNDGEEAAAGTSTNVMIEPEGAIMSRAAVLLIIDLYKQRAAKFADKKTMKKKLWEEICKEMLQMGYLFTWQQIKTKYNNLLHKYKVTKDHNNKTGRQPKTCPYYNELDEYLSEKQNIRPYHTNDSLARDNLEENEESDNSVEQPPVPAKRQRVNSPKKSKVVKLLESMQARREIENERALAELKRQHEENMKNEKEKLEILKKFLEKL</sequence>
<dbReference type="PANTHER" id="PTHR47595:SF1">
    <property type="entry name" value="MYB_SANT-LIKE DNA-BINDING DOMAIN-CONTAINING PROTEIN"/>
    <property type="match status" value="1"/>
</dbReference>
<feature type="compositionally biased region" description="Basic residues" evidence="2">
    <location>
        <begin position="154"/>
        <end position="166"/>
    </location>
</feature>
<protein>
    <submittedName>
        <fullName evidence="5">Trihelix transcription factor GT-2-like</fullName>
    </submittedName>
</protein>
<dbReference type="Gene3D" id="1.10.10.60">
    <property type="entry name" value="Homeodomain-like"/>
    <property type="match status" value="1"/>
</dbReference>
<dbReference type="Pfam" id="PF13837">
    <property type="entry name" value="Myb_DNA-bind_4"/>
    <property type="match status" value="1"/>
</dbReference>
<keyword evidence="4" id="KW-1185">Reference proteome</keyword>
<evidence type="ECO:0000259" key="3">
    <source>
        <dbReference type="Pfam" id="PF13837"/>
    </source>
</evidence>
<dbReference type="RefSeq" id="XP_014675274.1">
    <property type="nucleotide sequence ID" value="XM_014819788.1"/>
</dbReference>
<dbReference type="InterPro" id="IPR044822">
    <property type="entry name" value="Myb_DNA-bind_4"/>
</dbReference>